<reference evidence="1 2" key="1">
    <citation type="submission" date="2019-03" db="EMBL/GenBank/DDBJ databases">
        <title>Genomic analyses of the natural microbiome of Caenorhabditis elegans.</title>
        <authorList>
            <person name="Samuel B."/>
        </authorList>
    </citation>
    <scope>NUCLEOTIDE SEQUENCE [LARGE SCALE GENOMIC DNA]</scope>
    <source>
        <strain evidence="1 2">BIGb0156</strain>
    </source>
</reference>
<proteinExistence type="predicted"/>
<dbReference type="EMBL" id="SNVX01000002">
    <property type="protein sequence ID" value="TDN60492.1"/>
    <property type="molecule type" value="Genomic_DNA"/>
</dbReference>
<protein>
    <submittedName>
        <fullName evidence="1">Uncharacterized protein</fullName>
    </submittedName>
</protein>
<accession>A0A4R6EQ82</accession>
<keyword evidence="2" id="KW-1185">Reference proteome</keyword>
<sequence>MDKFGGITGILEQALREFMYQSASENFCGSRVWSYPN</sequence>
<organism evidence="1 2">
    <name type="scientific">Scandinavium goeteborgense</name>
    <dbReference type="NCBI Taxonomy" id="1851514"/>
    <lineage>
        <taxon>Bacteria</taxon>
        <taxon>Pseudomonadati</taxon>
        <taxon>Pseudomonadota</taxon>
        <taxon>Gammaproteobacteria</taxon>
        <taxon>Enterobacterales</taxon>
        <taxon>Enterobacteriaceae</taxon>
        <taxon>Scandinavium</taxon>
    </lineage>
</organism>
<evidence type="ECO:0000313" key="2">
    <source>
        <dbReference type="Proteomes" id="UP000295530"/>
    </source>
</evidence>
<dbReference type="Proteomes" id="UP000295530">
    <property type="component" value="Unassembled WGS sequence"/>
</dbReference>
<evidence type="ECO:0000313" key="1">
    <source>
        <dbReference type="EMBL" id="TDN60492.1"/>
    </source>
</evidence>
<dbReference type="AlphaFoldDB" id="A0A4R6EQ82"/>
<gene>
    <name evidence="1" type="ORF">EC847_10264</name>
</gene>
<name>A0A4R6EQ82_SCAGO</name>
<comment type="caution">
    <text evidence="1">The sequence shown here is derived from an EMBL/GenBank/DDBJ whole genome shotgun (WGS) entry which is preliminary data.</text>
</comment>